<feature type="region of interest" description="Disordered" evidence="1">
    <location>
        <begin position="29"/>
        <end position="54"/>
    </location>
</feature>
<dbReference type="AlphaFoldDB" id="A0A5J4TWL0"/>
<evidence type="ECO:0000256" key="1">
    <source>
        <dbReference type="SAM" id="MobiDB-lite"/>
    </source>
</evidence>
<sequence>LSDTFLAKQMGISTSSISLQVFTCKGVRRRRRRPTNGLRANAYDQSAEIGNSRD</sequence>
<evidence type="ECO:0000313" key="3">
    <source>
        <dbReference type="Proteomes" id="UP000324800"/>
    </source>
</evidence>
<dbReference type="EMBL" id="SNRW01023857">
    <property type="protein sequence ID" value="KAA6362684.1"/>
    <property type="molecule type" value="Genomic_DNA"/>
</dbReference>
<accession>A0A5J4TWL0</accession>
<name>A0A5J4TWL0_9EUKA</name>
<reference evidence="2 3" key="1">
    <citation type="submission" date="2019-03" db="EMBL/GenBank/DDBJ databases">
        <title>Single cell metagenomics reveals metabolic interactions within the superorganism composed of flagellate Streblomastix strix and complex community of Bacteroidetes bacteria on its surface.</title>
        <authorList>
            <person name="Treitli S.C."/>
            <person name="Kolisko M."/>
            <person name="Husnik F."/>
            <person name="Keeling P."/>
            <person name="Hampl V."/>
        </authorList>
    </citation>
    <scope>NUCLEOTIDE SEQUENCE [LARGE SCALE GENOMIC DNA]</scope>
    <source>
        <strain evidence="2">ST1C</strain>
    </source>
</reference>
<dbReference type="Proteomes" id="UP000324800">
    <property type="component" value="Unassembled WGS sequence"/>
</dbReference>
<comment type="caution">
    <text evidence="2">The sequence shown here is derived from an EMBL/GenBank/DDBJ whole genome shotgun (WGS) entry which is preliminary data.</text>
</comment>
<organism evidence="2 3">
    <name type="scientific">Streblomastix strix</name>
    <dbReference type="NCBI Taxonomy" id="222440"/>
    <lineage>
        <taxon>Eukaryota</taxon>
        <taxon>Metamonada</taxon>
        <taxon>Preaxostyla</taxon>
        <taxon>Oxymonadida</taxon>
        <taxon>Streblomastigidae</taxon>
        <taxon>Streblomastix</taxon>
    </lineage>
</organism>
<feature type="non-terminal residue" evidence="2">
    <location>
        <position position="1"/>
    </location>
</feature>
<proteinExistence type="predicted"/>
<evidence type="ECO:0000313" key="2">
    <source>
        <dbReference type="EMBL" id="KAA6362684.1"/>
    </source>
</evidence>
<protein>
    <submittedName>
        <fullName evidence="2">Uncharacterized protein</fullName>
    </submittedName>
</protein>
<gene>
    <name evidence="2" type="ORF">EZS28_041789</name>
</gene>